<organism evidence="9 10">
    <name type="scientific">Sphaerochaeta pleomorpha (strain ATCC BAA-1885 / DSM 22778 / Grapes)</name>
    <dbReference type="NCBI Taxonomy" id="158190"/>
    <lineage>
        <taxon>Bacteria</taxon>
        <taxon>Pseudomonadati</taxon>
        <taxon>Spirochaetota</taxon>
        <taxon>Spirochaetia</taxon>
        <taxon>Spirochaetales</taxon>
        <taxon>Sphaerochaetaceae</taxon>
        <taxon>Sphaerochaeta</taxon>
    </lineage>
</organism>
<dbReference type="RefSeq" id="WP_014271541.1">
    <property type="nucleotide sequence ID" value="NC_016633.1"/>
</dbReference>
<dbReference type="GO" id="GO:0004590">
    <property type="term" value="F:orotidine-5'-phosphate decarboxylase activity"/>
    <property type="evidence" value="ECO:0007669"/>
    <property type="project" value="UniProtKB-UniRule"/>
</dbReference>
<dbReference type="GO" id="GO:0044205">
    <property type="term" value="P:'de novo' UMP biosynthetic process"/>
    <property type="evidence" value="ECO:0007669"/>
    <property type="project" value="UniProtKB-UniPathway"/>
</dbReference>
<dbReference type="InterPro" id="IPR011060">
    <property type="entry name" value="RibuloseP-bd_barrel"/>
</dbReference>
<accession>G8QXQ8</accession>
<keyword evidence="4" id="KW-0665">Pyrimidine biosynthesis</keyword>
<comment type="catalytic activity">
    <reaction evidence="6">
        <text>orotidine 5'-phosphate + H(+) = UMP + CO2</text>
        <dbReference type="Rhea" id="RHEA:11596"/>
        <dbReference type="ChEBI" id="CHEBI:15378"/>
        <dbReference type="ChEBI" id="CHEBI:16526"/>
        <dbReference type="ChEBI" id="CHEBI:57538"/>
        <dbReference type="ChEBI" id="CHEBI:57865"/>
        <dbReference type="EC" id="4.1.1.23"/>
    </reaction>
</comment>
<evidence type="ECO:0000256" key="2">
    <source>
        <dbReference type="ARBA" id="ARBA00008847"/>
    </source>
</evidence>
<dbReference type="PANTHER" id="PTHR43375:SF1">
    <property type="entry name" value="OROTIDINE 5'-PHOSPHATE DECARBOXYLASE"/>
    <property type="match status" value="1"/>
</dbReference>
<protein>
    <recommendedName>
        <fullName evidence="7">Orotidine-5'-phosphate decarboxylase</fullName>
        <ecNumber evidence="7">4.1.1.23</ecNumber>
    </recommendedName>
</protein>
<evidence type="ECO:0000256" key="1">
    <source>
        <dbReference type="ARBA" id="ARBA00004861"/>
    </source>
</evidence>
<dbReference type="SMART" id="SM00934">
    <property type="entry name" value="OMPdecase"/>
    <property type="match status" value="1"/>
</dbReference>
<evidence type="ECO:0000256" key="3">
    <source>
        <dbReference type="ARBA" id="ARBA00022793"/>
    </source>
</evidence>
<dbReference type="OrthoDB" id="9808470at2"/>
<evidence type="ECO:0000256" key="5">
    <source>
        <dbReference type="ARBA" id="ARBA00023239"/>
    </source>
</evidence>
<gene>
    <name evidence="9" type="ordered locus">SpiGrapes_2952</name>
</gene>
<dbReference type="Pfam" id="PF00215">
    <property type="entry name" value="OMPdecase"/>
    <property type="match status" value="1"/>
</dbReference>
<sequence length="293" mass="31949">MTFIEKLEESSRLVGNTTCMGLDPQLALLPEKSDDIRTDLNGFFQILFRRMSLSGLIPSAFKPNIGYYQSLDRPRDEDFSGSLALTDILDMVENFFPGIPVILDSKRGDIARSSLNYAMEAFDCWQSDAVTVAPYMGSDSITPFANHVPGEKGVYVLNRTSNPGGKDFQNLLVSSNGSSVPLYMEVAKKIASLKTEFEGIGAVVGATNMAELTKIATYYADKQIPLLIPGVGSQGGSAIEVMTTLREVGYPISLARINSSSALTHPWKKGAAPEDWLELCEANLRTMIEETAL</sequence>
<name>G8QXQ8_SPHPG</name>
<evidence type="ECO:0000256" key="4">
    <source>
        <dbReference type="ARBA" id="ARBA00022975"/>
    </source>
</evidence>
<keyword evidence="10" id="KW-1185">Reference proteome</keyword>
<comment type="similarity">
    <text evidence="2">Belongs to the OMP decarboxylase family. Type 2 subfamily.</text>
</comment>
<dbReference type="eggNOG" id="COG0284">
    <property type="taxonomic scope" value="Bacteria"/>
</dbReference>
<dbReference type="Gene3D" id="3.20.20.70">
    <property type="entry name" value="Aldolase class I"/>
    <property type="match status" value="1"/>
</dbReference>
<keyword evidence="5" id="KW-0456">Lyase</keyword>
<evidence type="ECO:0000256" key="7">
    <source>
        <dbReference type="NCBIfam" id="TIGR02127"/>
    </source>
</evidence>
<reference evidence="9 10" key="1">
    <citation type="submission" date="2011-11" db="EMBL/GenBank/DDBJ databases">
        <title>Complete sequence of Spirochaeta sp. grapes.</title>
        <authorList>
            <consortium name="US DOE Joint Genome Institute"/>
            <person name="Lucas S."/>
            <person name="Han J."/>
            <person name="Lapidus A."/>
            <person name="Cheng J.-F."/>
            <person name="Goodwin L."/>
            <person name="Pitluck S."/>
            <person name="Peters L."/>
            <person name="Ovchinnikova G."/>
            <person name="Munk A.C."/>
            <person name="Detter J.C."/>
            <person name="Han C."/>
            <person name="Tapia R."/>
            <person name="Land M."/>
            <person name="Hauser L."/>
            <person name="Kyrpides N."/>
            <person name="Ivanova N."/>
            <person name="Pagani I."/>
            <person name="Ritalahtilisa K."/>
            <person name="Loeffler F."/>
            <person name="Woyke T."/>
        </authorList>
    </citation>
    <scope>NUCLEOTIDE SEQUENCE [LARGE SCALE GENOMIC DNA]</scope>
    <source>
        <strain evidence="10">ATCC BAA-1885 / DSM 22778 / Grapes</strain>
    </source>
</reference>
<dbReference type="EC" id="4.1.1.23" evidence="7"/>
<dbReference type="GO" id="GO:0006207">
    <property type="term" value="P:'de novo' pyrimidine nucleobase biosynthetic process"/>
    <property type="evidence" value="ECO:0007669"/>
    <property type="project" value="InterPro"/>
</dbReference>
<evidence type="ECO:0000313" key="10">
    <source>
        <dbReference type="Proteomes" id="UP000005632"/>
    </source>
</evidence>
<dbReference type="UniPathway" id="UPA00070">
    <property type="reaction ID" value="UER00120"/>
</dbReference>
<evidence type="ECO:0000259" key="8">
    <source>
        <dbReference type="SMART" id="SM00934"/>
    </source>
</evidence>
<feature type="domain" description="Orotidine 5'-phosphate decarboxylase" evidence="8">
    <location>
        <begin position="17"/>
        <end position="270"/>
    </location>
</feature>
<dbReference type="InterPro" id="IPR013785">
    <property type="entry name" value="Aldolase_TIM"/>
</dbReference>
<dbReference type="EMBL" id="CP003155">
    <property type="protein sequence ID" value="AEV30702.1"/>
    <property type="molecule type" value="Genomic_DNA"/>
</dbReference>
<dbReference type="STRING" id="158190.SpiGrapes_2952"/>
<dbReference type="KEGG" id="sgp:SpiGrapes_2952"/>
<comment type="pathway">
    <text evidence="1">Pyrimidine metabolism; UMP biosynthesis via de novo pathway; UMP from orotate: step 2/2.</text>
</comment>
<dbReference type="InterPro" id="IPR001754">
    <property type="entry name" value="OMPdeCOase_dom"/>
</dbReference>
<dbReference type="PANTHER" id="PTHR43375">
    <property type="entry name" value="OROTIDINE 5'-PHOSPHATE DECARBOXYLASE"/>
    <property type="match status" value="1"/>
</dbReference>
<dbReference type="SUPFAM" id="SSF51366">
    <property type="entry name" value="Ribulose-phoshate binding barrel"/>
    <property type="match status" value="1"/>
</dbReference>
<evidence type="ECO:0000256" key="6">
    <source>
        <dbReference type="ARBA" id="ARBA00049157"/>
    </source>
</evidence>
<dbReference type="HOGENOM" id="CLU_060704_1_0_12"/>
<dbReference type="Proteomes" id="UP000005632">
    <property type="component" value="Chromosome"/>
</dbReference>
<dbReference type="NCBIfam" id="TIGR02127">
    <property type="entry name" value="pyrF_sub2"/>
    <property type="match status" value="1"/>
</dbReference>
<proteinExistence type="inferred from homology"/>
<dbReference type="InterPro" id="IPR011995">
    <property type="entry name" value="OMPdecase_type-2"/>
</dbReference>
<dbReference type="AlphaFoldDB" id="G8QXQ8"/>
<evidence type="ECO:0000313" key="9">
    <source>
        <dbReference type="EMBL" id="AEV30702.1"/>
    </source>
</evidence>
<keyword evidence="3" id="KW-0210">Decarboxylase</keyword>